<feature type="compositionally biased region" description="Basic and acidic residues" evidence="2">
    <location>
        <begin position="1293"/>
        <end position="1327"/>
    </location>
</feature>
<accession>A0A9Q7E9Q0</accession>
<name>A0A9Q7E9Q0_MYROD</name>
<feature type="region of interest" description="Disordered" evidence="2">
    <location>
        <begin position="878"/>
        <end position="919"/>
    </location>
</feature>
<dbReference type="InterPro" id="IPR041301">
    <property type="entry name" value="PBECR3"/>
</dbReference>
<reference evidence="4 5" key="1">
    <citation type="submission" date="2021-01" db="EMBL/GenBank/DDBJ databases">
        <title>FDA dAtabase for Regulatory Grade micrObial Sequences (FDA-ARGOS): Supporting development and validation of Infectious Disease Dx tests.</title>
        <authorList>
            <person name="Sproer C."/>
            <person name="Gronow S."/>
            <person name="Severitt S."/>
            <person name="Schroder I."/>
            <person name="Tallon L."/>
            <person name="Sadzewicz L."/>
            <person name="Zhao X."/>
            <person name="Boylan J."/>
            <person name="Ott S."/>
            <person name="Bowen H."/>
            <person name="Vavikolanu K."/>
            <person name="Mehta A."/>
            <person name="Aluvathingal J."/>
            <person name="Nadendla S."/>
            <person name="Lowell S."/>
            <person name="Myers T."/>
            <person name="Yan Y."/>
            <person name="Sichtig H."/>
        </authorList>
    </citation>
    <scope>NUCLEOTIDE SEQUENCE [LARGE SCALE GENOMIC DNA]</scope>
    <source>
        <strain evidence="4 5">FDAARGOS_1131</strain>
    </source>
</reference>
<feature type="coiled-coil region" evidence="1">
    <location>
        <begin position="717"/>
        <end position="828"/>
    </location>
</feature>
<dbReference type="PANTHER" id="PTHR34491">
    <property type="entry name" value="A-TYPE INCLUSION PROTEIN, PUTATIVE-RELATED"/>
    <property type="match status" value="1"/>
</dbReference>
<evidence type="ECO:0000256" key="2">
    <source>
        <dbReference type="SAM" id="MobiDB-lite"/>
    </source>
</evidence>
<feature type="region of interest" description="Disordered" evidence="2">
    <location>
        <begin position="61"/>
        <end position="101"/>
    </location>
</feature>
<feature type="compositionally biased region" description="Polar residues" evidence="2">
    <location>
        <begin position="884"/>
        <end position="893"/>
    </location>
</feature>
<evidence type="ECO:0000259" key="3">
    <source>
        <dbReference type="Pfam" id="PF18812"/>
    </source>
</evidence>
<evidence type="ECO:0000313" key="4">
    <source>
        <dbReference type="EMBL" id="QQT98953.1"/>
    </source>
</evidence>
<gene>
    <name evidence="4" type="ORF">I6I88_12095</name>
</gene>
<dbReference type="Proteomes" id="UP000596202">
    <property type="component" value="Chromosome"/>
</dbReference>
<protein>
    <recommendedName>
        <fullName evidence="3">Phage-Barnase-EndoU-ColicinE5/D-RelE like nuclease 3 domain-containing protein</fullName>
    </recommendedName>
</protein>
<feature type="domain" description="Phage-Barnase-EndoU-ColicinE5/D-RelE like nuclease 3" evidence="3">
    <location>
        <begin position="1366"/>
        <end position="1475"/>
    </location>
</feature>
<dbReference type="EMBL" id="CP068108">
    <property type="protein sequence ID" value="QQT98953.1"/>
    <property type="molecule type" value="Genomic_DNA"/>
</dbReference>
<dbReference type="GeneID" id="93528405"/>
<keyword evidence="1" id="KW-0175">Coiled coil</keyword>
<dbReference type="PANTHER" id="PTHR34491:SF156">
    <property type="entry name" value="KINESIN MOTOR DOMAIN-CONTAINING PROTEIN"/>
    <property type="match status" value="1"/>
</dbReference>
<feature type="compositionally biased region" description="Basic and acidic residues" evidence="2">
    <location>
        <begin position="1275"/>
        <end position="1286"/>
    </location>
</feature>
<dbReference type="OrthoDB" id="9767869at2"/>
<dbReference type="Pfam" id="PF18812">
    <property type="entry name" value="PBECR3"/>
    <property type="match status" value="1"/>
</dbReference>
<evidence type="ECO:0000256" key="1">
    <source>
        <dbReference type="SAM" id="Coils"/>
    </source>
</evidence>
<sequence length="2636" mass="298394">MVSEDKELKKLHTAVSAKFNIGDYDSFESKMKTSEDRKRFYDAVNEKGFSLGDYNSFENRLSSKKKDTSDSSVPQQNSESNSGNGSLDYGRRNDGTKKGRGYFGELKMKDGSNDFATEISIGVNINGNEIEIPTLIPTLSESEKKWLLKGNDPNDRSAIGETIIDKAVKHARGRIASNKSPFYDGNVEGTLAWNQQKIKQSNPEITKLFDTYQTAKSVSEEKKQQIAQSVDDEVNQSGWWNNIKAYGKKGFNAMVDAAVSFSGIPKSNHQSIKEKFQLETNPIASELKEVDNQIKQEVANAKKENRPAQTLTDEQRIAKAKQLKVEKEISSQSESQVRSYLKDAQKEVDKFGMSDKDKLNLFQTSELASLSEKDKLNLTQQNIQRLEIDNIQNEVNELVSKAQKGEITEEEYAQRGQELDTRYKGVIQESLNTYQEFVSNQKDIGEAKDNIDVLKRNYGWLKNFADNAGATGLDLTAGLLDVMNWANEANGFESPNATKQIRKASKLLTDTATDVREGIAKPISVENINTLGDFGQWFSNTALASQIPIYAAVATGIGGIGALGVSATGTQWEEMQNEMDKGEGDYNYFQKTLVPLGYGVSETVSAYVDRLVLMNSARIIQSATAPERKMIADGMWKGISNTGKAVAINSTYEGVDEAATEIMQNLMDIYALDKKDVGVFDNVLDASAAGFAMGAIIPFSASVVSKSIKSFSLDSRIDQANREILKLEKALDDSSLSLSNRTIVESQLSKAKLRNQELLEQEVKGISDLSNQEFEAIKRIEKTQSNLKNQAREIQSSDLEQDLKDQIVSNLKQEFEAVENQRVGILNRESNALLNLLPQEEVVRLKDEAGRQLMQEKNPDGTKNITIKDNEISERALENHRKQNLPNETTQTEGIVDDGGTKSSNEQLDPIQEDQNKQDEYSLDNIRSLPIREGFEDTYKEGLDILENTDWNNKEDITKTARELANLLSNKILNLSDERILINLNRKLLNPNNTENILSREYLERRLGFTLKDFSNIENKQDESLKTIKASDNGREYTVSNEEGRIVFKDREGNTPSKRTSNRLALEYAKQTDLTEGRRAHEVEGVTDSSELANMTVKEANKFIAEKSESALEVAETILGNEIEDYRNGVDYKQKVIAENLGHVSRESFIQNSDEVHAKEGGSIPIQYLRKDGTPLDTKAKELSEIAGIEITEQDIVDFILENPTGAQTFLNNGFHSDINSLKSRFEELTGLPATNELLQEVVNQNDNKNKKLENTTSLDFMSDEELLHLHNQREQYEQETVDRSTENSSEISDSRNNAEESRVQQDGPRENKGTESSGSRETERQGRLREVAQNLLNDVIDKAFTRVKGSEIIQLGKFNESAKKVLEDISGLKFKREVTFEINEGELRHSKKRHFSGNENDHRNIPLTKEDYSEIINVVNNPDTVNYIGVDEKTGNKLFEFIKKDSNNNDYVIVQAYGKSGGRLTLKTFFKNQEGIRQRQNAGNPPSANVRNRFEASLPDGTKVQNFLDFDIDFLAKEIDINLSKDLKLDKFIENLDRAIDQLDQFGKENLGMNLPLVVARQALQAMKVAAKTAKSVADIISAGLNAVKETEWYQNLSQKEKTDLDSNFIDYLNKPYETNRNSRNRTKIENEIEQALKEGKTENEILASFDDRMEKMVAKDYFERQKEVDPIKAKKQVDDSFNKAEKKMEELTNPKFDINKLFRNFVTKFFDRQFLPKFILNKAGGRVVRDYIVTAKGASGYAKYLYEKAYDKIYKGLSSNQIKLLDKVIQLRRFIAIDENRRRNNLAAVVHPDYINENVAKSYLESLKQELGEKAYNDLTKRTDAYFDTFKGLLNDMYESGIISKASRDSFFDIDYQPRQFLEFMQNAETETAHLDNGTTGGLGKEQIQKLEKGLDTALVTDSQYLLSRALGVRAKIIAMNNTNRRLADFMKEQAVKVEELKKKDKPTKKEKDIIKYFELLQKRVKENPIIGFTESGNPKYKQTTPNGYANAYYWVNGVKQNMFMEQEFHDQYFDALKRIFSNPDVKEKFAMASGTGLVKSIATGNNPTFFITNTPRDFLFISTFSEEYGKNVLLNMAKLAKDATLGIRDIKKENDTYKNFVKYGGMTDFLMDQGKFKGTNTLNARLPKVDNKTRERWGKFFDAVTLQKLQMYSEIGFRMGVFRRSIANQLKELGLKDISEVQDKRTLDDIYHTAASSARNTMDFNQGGTLTKDMDAFIPYLNAASQGTRVMFDNFRDRPIETTLRVTQAAAIVAPIPIGLSLMFLGGSERGDDEKELSSVELYNKALKGVSKYDRSNYFIIFNGNRSANGEFQYYRIAKAQQLTPFFTMVEGTLQKLMRESVGDKESGNMIEDLNWILQNNISPVEFAITDNLARNPLAKAALSMSTGYDFFREQDISPDRGKVPVSAEGYGSKSVEDFYKKIGETSGWSPARMKAAVESIITTPSTSPYVGMIYGGMDAMFSDKDTEQVMQKFAKDMAKSSVNRVVKETSEYNRRIGNKEKIKEAVEEIEINRLKTKLNFNTLVSDLKEGKITQKEIDKELDKLAENEPFEARRVAKRISDQLKNQKTPAFVFEVKYARSAKEKAVLLVDKFGDALKDPSKLQEKEKEIMILLRRNSAVNSEVWFEYEKLVK</sequence>
<organism evidence="4 5">
    <name type="scientific">Myroides odoratus</name>
    <name type="common">Flavobacterium odoratum</name>
    <dbReference type="NCBI Taxonomy" id="256"/>
    <lineage>
        <taxon>Bacteria</taxon>
        <taxon>Pseudomonadati</taxon>
        <taxon>Bacteroidota</taxon>
        <taxon>Flavobacteriia</taxon>
        <taxon>Flavobacteriales</taxon>
        <taxon>Flavobacteriaceae</taxon>
        <taxon>Myroides</taxon>
    </lineage>
</organism>
<feature type="compositionally biased region" description="Low complexity" evidence="2">
    <location>
        <begin position="77"/>
        <end position="86"/>
    </location>
</feature>
<proteinExistence type="predicted"/>
<evidence type="ECO:0000313" key="5">
    <source>
        <dbReference type="Proteomes" id="UP000596202"/>
    </source>
</evidence>
<feature type="region of interest" description="Disordered" evidence="2">
    <location>
        <begin position="1275"/>
        <end position="1327"/>
    </location>
</feature>
<dbReference type="RefSeq" id="WP_002986386.1">
    <property type="nucleotide sequence ID" value="NZ_CP068108.1"/>
</dbReference>